<feature type="compositionally biased region" description="Low complexity" evidence="1">
    <location>
        <begin position="319"/>
        <end position="337"/>
    </location>
</feature>
<sequence length="357" mass="37035">MSCKPLVVATLAVMLFLASLAKAQDSGPYKVLRIQLVGGDGGFDYVTADPDSRNLYVARSGPAGHIGVYNLDTLAQVGDIPGVSAHGAAVDAATGHGFATSKPVTMFDSKTFAILKKIDVQGNPDGYLNDSYNHRFYVLSHSAPNITVLDDKDGSILGTIDIGGAPEQAVTDGHGKIYVDIEDKAAVAVIDANTMKMIGRYDVSSKGGGCAGLALDAKNNILFASCRDKKNMIVLSATDGQIITDLPIGNGSDGAIFNPATMEAFSSQGDGTLTVVQENSPTSFSVEQTVTTPARAKVLTLDTKTNQILTITAEFGPLPSAPTSAAGTTPPAGAPVSPRSPRAPMIPHSFQILVIGK</sequence>
<feature type="chain" id="PRO_5031306136" description="YVTN beta-propeller repeat-containing protein" evidence="2">
    <location>
        <begin position="24"/>
        <end position="357"/>
    </location>
</feature>
<evidence type="ECO:0000256" key="1">
    <source>
        <dbReference type="SAM" id="MobiDB-lite"/>
    </source>
</evidence>
<accession>A0A7W8E7F0</accession>
<evidence type="ECO:0000256" key="2">
    <source>
        <dbReference type="SAM" id="SignalP"/>
    </source>
</evidence>
<comment type="caution">
    <text evidence="3">The sequence shown here is derived from an EMBL/GenBank/DDBJ whole genome shotgun (WGS) entry which is preliminary data.</text>
</comment>
<reference evidence="3 4" key="1">
    <citation type="submission" date="2020-08" db="EMBL/GenBank/DDBJ databases">
        <title>Genomic Encyclopedia of Type Strains, Phase IV (KMG-V): Genome sequencing to study the core and pangenomes of soil and plant-associated prokaryotes.</title>
        <authorList>
            <person name="Whitman W."/>
        </authorList>
    </citation>
    <scope>NUCLEOTIDE SEQUENCE [LARGE SCALE GENOMIC DNA]</scope>
    <source>
        <strain evidence="3 4">X5P3</strain>
    </source>
</reference>
<evidence type="ECO:0000313" key="4">
    <source>
        <dbReference type="Proteomes" id="UP000584867"/>
    </source>
</evidence>
<name>A0A7W8E7F0_9BACT</name>
<organism evidence="3 4">
    <name type="scientific">Granulicella mallensis</name>
    <dbReference type="NCBI Taxonomy" id="940614"/>
    <lineage>
        <taxon>Bacteria</taxon>
        <taxon>Pseudomonadati</taxon>
        <taxon>Acidobacteriota</taxon>
        <taxon>Terriglobia</taxon>
        <taxon>Terriglobales</taxon>
        <taxon>Acidobacteriaceae</taxon>
        <taxon>Granulicella</taxon>
    </lineage>
</organism>
<dbReference type="RefSeq" id="WP_184252743.1">
    <property type="nucleotide sequence ID" value="NZ_JACHIO010000002.1"/>
</dbReference>
<keyword evidence="2" id="KW-0732">Signal</keyword>
<dbReference type="InterPro" id="IPR011048">
    <property type="entry name" value="Haem_d1_sf"/>
</dbReference>
<dbReference type="InterPro" id="IPR015943">
    <property type="entry name" value="WD40/YVTN_repeat-like_dom_sf"/>
</dbReference>
<protein>
    <recommendedName>
        <fullName evidence="5">YVTN beta-propeller repeat-containing protein</fullName>
    </recommendedName>
</protein>
<dbReference type="PANTHER" id="PTHR47197:SF3">
    <property type="entry name" value="DIHYDRO-HEME D1 DEHYDROGENASE"/>
    <property type="match status" value="1"/>
</dbReference>
<evidence type="ECO:0000313" key="3">
    <source>
        <dbReference type="EMBL" id="MBB5062253.1"/>
    </source>
</evidence>
<proteinExistence type="predicted"/>
<dbReference type="Proteomes" id="UP000584867">
    <property type="component" value="Unassembled WGS sequence"/>
</dbReference>
<dbReference type="AlphaFoldDB" id="A0A7W8E7F0"/>
<dbReference type="InterPro" id="IPR051200">
    <property type="entry name" value="Host-pathogen_enzymatic-act"/>
</dbReference>
<feature type="region of interest" description="Disordered" evidence="1">
    <location>
        <begin position="319"/>
        <end position="343"/>
    </location>
</feature>
<dbReference type="EMBL" id="JACHIO010000002">
    <property type="protein sequence ID" value="MBB5062253.1"/>
    <property type="molecule type" value="Genomic_DNA"/>
</dbReference>
<dbReference type="Gene3D" id="2.130.10.10">
    <property type="entry name" value="YVTN repeat-like/Quinoprotein amine dehydrogenase"/>
    <property type="match status" value="2"/>
</dbReference>
<gene>
    <name evidence="3" type="ORF">HDF15_000580</name>
</gene>
<dbReference type="PANTHER" id="PTHR47197">
    <property type="entry name" value="PROTEIN NIRF"/>
    <property type="match status" value="1"/>
</dbReference>
<feature type="signal peptide" evidence="2">
    <location>
        <begin position="1"/>
        <end position="23"/>
    </location>
</feature>
<dbReference type="SUPFAM" id="SSF51004">
    <property type="entry name" value="C-terminal (heme d1) domain of cytochrome cd1-nitrite reductase"/>
    <property type="match status" value="1"/>
</dbReference>
<evidence type="ECO:0008006" key="5">
    <source>
        <dbReference type="Google" id="ProtNLM"/>
    </source>
</evidence>